<dbReference type="NCBIfam" id="TIGR01727">
    <property type="entry name" value="oligo_HPY"/>
    <property type="match status" value="1"/>
</dbReference>
<evidence type="ECO:0000256" key="5">
    <source>
        <dbReference type="SAM" id="MobiDB-lite"/>
    </source>
</evidence>
<evidence type="ECO:0000256" key="4">
    <source>
        <dbReference type="ARBA" id="ARBA00022840"/>
    </source>
</evidence>
<dbReference type="PROSITE" id="PS50893">
    <property type="entry name" value="ABC_TRANSPORTER_2"/>
    <property type="match status" value="1"/>
</dbReference>
<accession>A0A8J3H383</accession>
<name>A0A8J3H383_9RHOB</name>
<dbReference type="InterPro" id="IPR050319">
    <property type="entry name" value="ABC_transp_ATP-bind"/>
</dbReference>
<evidence type="ECO:0000256" key="2">
    <source>
        <dbReference type="ARBA" id="ARBA00022448"/>
    </source>
</evidence>
<feature type="region of interest" description="Disordered" evidence="5">
    <location>
        <begin position="321"/>
        <end position="343"/>
    </location>
</feature>
<dbReference type="InterPro" id="IPR017871">
    <property type="entry name" value="ABC_transporter-like_CS"/>
</dbReference>
<reference evidence="7" key="2">
    <citation type="submission" date="2020-09" db="EMBL/GenBank/DDBJ databases">
        <authorList>
            <person name="Sun Q."/>
            <person name="Kim S."/>
        </authorList>
    </citation>
    <scope>NUCLEOTIDE SEQUENCE</scope>
    <source>
        <strain evidence="7">KCTC 42650</strain>
    </source>
</reference>
<proteinExistence type="predicted"/>
<dbReference type="Pfam" id="PF08352">
    <property type="entry name" value="oligo_HPY"/>
    <property type="match status" value="1"/>
</dbReference>
<keyword evidence="2" id="KW-0813">Transport</keyword>
<evidence type="ECO:0000313" key="8">
    <source>
        <dbReference type="Proteomes" id="UP000626220"/>
    </source>
</evidence>
<dbReference type="InterPro" id="IPR013563">
    <property type="entry name" value="Oligopep_ABC_C"/>
</dbReference>
<dbReference type="GO" id="GO:0005524">
    <property type="term" value="F:ATP binding"/>
    <property type="evidence" value="ECO:0007669"/>
    <property type="project" value="UniProtKB-KW"/>
</dbReference>
<dbReference type="Pfam" id="PF00005">
    <property type="entry name" value="ABC_tran"/>
    <property type="match status" value="1"/>
</dbReference>
<protein>
    <submittedName>
        <fullName evidence="7">ABC transporter ATP-binding protein</fullName>
    </submittedName>
</protein>
<dbReference type="GO" id="GO:0016887">
    <property type="term" value="F:ATP hydrolysis activity"/>
    <property type="evidence" value="ECO:0007669"/>
    <property type="project" value="InterPro"/>
</dbReference>
<evidence type="ECO:0000256" key="1">
    <source>
        <dbReference type="ARBA" id="ARBA00004417"/>
    </source>
</evidence>
<comment type="caution">
    <text evidence="7">The sequence shown here is derived from an EMBL/GenBank/DDBJ whole genome shotgun (WGS) entry which is preliminary data.</text>
</comment>
<keyword evidence="8" id="KW-1185">Reference proteome</keyword>
<evidence type="ECO:0000313" key="7">
    <source>
        <dbReference type="EMBL" id="GHF70757.1"/>
    </source>
</evidence>
<dbReference type="GO" id="GO:0055085">
    <property type="term" value="P:transmembrane transport"/>
    <property type="evidence" value="ECO:0007669"/>
    <property type="project" value="UniProtKB-ARBA"/>
</dbReference>
<comment type="subcellular location">
    <subcellularLocation>
        <location evidence="1">Cell inner membrane</location>
        <topology evidence="1">Peripheral membrane protein</topology>
    </subcellularLocation>
</comment>
<feature type="domain" description="ABC transporter" evidence="6">
    <location>
        <begin position="6"/>
        <end position="257"/>
    </location>
</feature>
<organism evidence="7 8">
    <name type="scientific">Seohaeicola zhoushanensis</name>
    <dbReference type="NCBI Taxonomy" id="1569283"/>
    <lineage>
        <taxon>Bacteria</taxon>
        <taxon>Pseudomonadati</taxon>
        <taxon>Pseudomonadota</taxon>
        <taxon>Alphaproteobacteria</taxon>
        <taxon>Rhodobacterales</taxon>
        <taxon>Roseobacteraceae</taxon>
        <taxon>Seohaeicola</taxon>
    </lineage>
</organism>
<dbReference type="CDD" id="cd03257">
    <property type="entry name" value="ABC_NikE_OppD_transporters"/>
    <property type="match status" value="1"/>
</dbReference>
<keyword evidence="4 7" id="KW-0067">ATP-binding</keyword>
<dbReference type="GO" id="GO:0005886">
    <property type="term" value="C:plasma membrane"/>
    <property type="evidence" value="ECO:0007669"/>
    <property type="project" value="UniProtKB-SubCell"/>
</dbReference>
<reference evidence="7" key="1">
    <citation type="journal article" date="2014" name="Int. J. Syst. Evol. Microbiol.">
        <title>Complete genome sequence of Corynebacterium casei LMG S-19264T (=DSM 44701T), isolated from a smear-ripened cheese.</title>
        <authorList>
            <consortium name="US DOE Joint Genome Institute (JGI-PGF)"/>
            <person name="Walter F."/>
            <person name="Albersmeier A."/>
            <person name="Kalinowski J."/>
            <person name="Ruckert C."/>
        </authorList>
    </citation>
    <scope>NUCLEOTIDE SEQUENCE</scope>
    <source>
        <strain evidence="7">KCTC 42650</strain>
    </source>
</reference>
<dbReference type="AlphaFoldDB" id="A0A8J3H383"/>
<dbReference type="InterPro" id="IPR003439">
    <property type="entry name" value="ABC_transporter-like_ATP-bd"/>
</dbReference>
<dbReference type="GO" id="GO:0015833">
    <property type="term" value="P:peptide transport"/>
    <property type="evidence" value="ECO:0007669"/>
    <property type="project" value="InterPro"/>
</dbReference>
<feature type="compositionally biased region" description="Polar residues" evidence="5">
    <location>
        <begin position="321"/>
        <end position="330"/>
    </location>
</feature>
<dbReference type="EMBL" id="BNCJ01000026">
    <property type="protein sequence ID" value="GHF70757.1"/>
    <property type="molecule type" value="Genomic_DNA"/>
</dbReference>
<dbReference type="Proteomes" id="UP000626220">
    <property type="component" value="Unassembled WGS sequence"/>
</dbReference>
<gene>
    <name evidence="7" type="ORF">GCM10017056_47200</name>
</gene>
<dbReference type="PANTHER" id="PTHR43776">
    <property type="entry name" value="TRANSPORT ATP-BINDING PROTEIN"/>
    <property type="match status" value="1"/>
</dbReference>
<evidence type="ECO:0000256" key="3">
    <source>
        <dbReference type="ARBA" id="ARBA00022741"/>
    </source>
</evidence>
<dbReference type="PROSITE" id="PS00211">
    <property type="entry name" value="ABC_TRANSPORTER_1"/>
    <property type="match status" value="1"/>
</dbReference>
<dbReference type="SMART" id="SM00382">
    <property type="entry name" value="AAA"/>
    <property type="match status" value="1"/>
</dbReference>
<dbReference type="InterPro" id="IPR027417">
    <property type="entry name" value="P-loop_NTPase"/>
</dbReference>
<sequence>MNVPILSLRNVVRTYADRHRSGWRKVHFNAVDGVDIDVREGEILAIVGESGSGKSTLAKVMLQLEKPSSGQAFYRGDDLAAASRVRRSEYRCDVQAVFQDPASSLNPRMRVRQSLSYVARRHGLNPKEGLDAFLIAQLEAVGLHPAPDILLRYPHQLSGGQQQRVAIARAMMLTPSLIVADEPLSALDVSIQAQILDLMRDLSRNRNVGFVLISHDLNAVQSIADRIAVMYRGSIVEVGRDILSAPAHPYTRLLLDARLSFDPRQRREVPDHVPLAETLTPLASQGCQFRDRCSLATEICSSAKPGLEPTGQSSAMVACHMSQSAQTDASLTKEKKQKLPGSA</sequence>
<dbReference type="RefSeq" id="WP_189682595.1">
    <property type="nucleotide sequence ID" value="NZ_BNCJ01000026.1"/>
</dbReference>
<dbReference type="Gene3D" id="3.40.50.300">
    <property type="entry name" value="P-loop containing nucleotide triphosphate hydrolases"/>
    <property type="match status" value="1"/>
</dbReference>
<keyword evidence="3" id="KW-0547">Nucleotide-binding</keyword>
<evidence type="ECO:0000259" key="6">
    <source>
        <dbReference type="PROSITE" id="PS50893"/>
    </source>
</evidence>
<dbReference type="InterPro" id="IPR003593">
    <property type="entry name" value="AAA+_ATPase"/>
</dbReference>
<dbReference type="SUPFAM" id="SSF52540">
    <property type="entry name" value="P-loop containing nucleoside triphosphate hydrolases"/>
    <property type="match status" value="1"/>
</dbReference>